<dbReference type="GO" id="GO:0004674">
    <property type="term" value="F:protein serine/threonine kinase activity"/>
    <property type="evidence" value="ECO:0007669"/>
    <property type="project" value="UniProtKB-KW"/>
</dbReference>
<reference evidence="3" key="1">
    <citation type="submission" date="2020-10" db="EMBL/GenBank/DDBJ databases">
        <authorList>
            <person name="Castelo-Branco R."/>
            <person name="Eusebio N."/>
            <person name="Adriana R."/>
            <person name="Vieira A."/>
            <person name="Brugerolle De Fraissinette N."/>
            <person name="Rezende De Castro R."/>
            <person name="Schneider M.P."/>
            <person name="Vasconcelos V."/>
            <person name="Leao P.N."/>
        </authorList>
    </citation>
    <scope>NUCLEOTIDE SEQUENCE</scope>
    <source>
        <strain evidence="3">LEGE 11479</strain>
    </source>
</reference>
<protein>
    <submittedName>
        <fullName evidence="3">ATP-binding protein</fullName>
    </submittedName>
</protein>
<dbReference type="Gene3D" id="3.30.565.10">
    <property type="entry name" value="Histidine kinase-like ATPase, C-terminal domain"/>
    <property type="match status" value="1"/>
</dbReference>
<gene>
    <name evidence="3" type="ORF">IQ260_03835</name>
</gene>
<comment type="caution">
    <text evidence="3">The sequence shown here is derived from an EMBL/GenBank/DDBJ whole genome shotgun (WGS) entry which is preliminary data.</text>
</comment>
<proteinExistence type="predicted"/>
<dbReference type="PANTHER" id="PTHR35526:SF3">
    <property type="entry name" value="ANTI-SIGMA-F FACTOR RSBW"/>
    <property type="match status" value="1"/>
</dbReference>
<feature type="domain" description="Histidine kinase/HSP90-like ATPase" evidence="2">
    <location>
        <begin position="10"/>
        <end position="135"/>
    </location>
</feature>
<dbReference type="CDD" id="cd16936">
    <property type="entry name" value="HATPase_RsbW-like"/>
    <property type="match status" value="1"/>
</dbReference>
<keyword evidence="3" id="KW-0547">Nucleotide-binding</keyword>
<dbReference type="SUPFAM" id="SSF55874">
    <property type="entry name" value="ATPase domain of HSP90 chaperone/DNA topoisomerase II/histidine kinase"/>
    <property type="match status" value="1"/>
</dbReference>
<keyword evidence="1" id="KW-0418">Kinase</keyword>
<dbReference type="InterPro" id="IPR003594">
    <property type="entry name" value="HATPase_dom"/>
</dbReference>
<keyword evidence="4" id="KW-1185">Reference proteome</keyword>
<keyword evidence="1" id="KW-0808">Transferase</keyword>
<dbReference type="Pfam" id="PF13581">
    <property type="entry name" value="HATPase_c_2"/>
    <property type="match status" value="1"/>
</dbReference>
<dbReference type="InterPro" id="IPR036890">
    <property type="entry name" value="HATPase_C_sf"/>
</dbReference>
<dbReference type="PANTHER" id="PTHR35526">
    <property type="entry name" value="ANTI-SIGMA-F FACTOR RSBW-RELATED"/>
    <property type="match status" value="1"/>
</dbReference>
<evidence type="ECO:0000259" key="2">
    <source>
        <dbReference type="Pfam" id="PF13581"/>
    </source>
</evidence>
<dbReference type="GO" id="GO:0005524">
    <property type="term" value="F:ATP binding"/>
    <property type="evidence" value="ECO:0007669"/>
    <property type="project" value="UniProtKB-KW"/>
</dbReference>
<dbReference type="InterPro" id="IPR050267">
    <property type="entry name" value="Anti-sigma-factor_SerPK"/>
</dbReference>
<evidence type="ECO:0000313" key="3">
    <source>
        <dbReference type="EMBL" id="MBE9065779.1"/>
    </source>
</evidence>
<organism evidence="3 4">
    <name type="scientific">Leptolyngbya cf. ectocarpi LEGE 11479</name>
    <dbReference type="NCBI Taxonomy" id="1828722"/>
    <lineage>
        <taxon>Bacteria</taxon>
        <taxon>Bacillati</taxon>
        <taxon>Cyanobacteriota</taxon>
        <taxon>Cyanophyceae</taxon>
        <taxon>Leptolyngbyales</taxon>
        <taxon>Leptolyngbyaceae</taxon>
        <taxon>Leptolyngbya group</taxon>
        <taxon>Leptolyngbya</taxon>
    </lineage>
</organism>
<keyword evidence="3" id="KW-0067">ATP-binding</keyword>
<name>A0A928X1E5_LEPEC</name>
<dbReference type="RefSeq" id="WP_193991024.1">
    <property type="nucleotide sequence ID" value="NZ_JADEXP010000018.1"/>
</dbReference>
<keyword evidence="1" id="KW-0723">Serine/threonine-protein kinase</keyword>
<dbReference type="AlphaFoldDB" id="A0A928X1E5"/>
<evidence type="ECO:0000256" key="1">
    <source>
        <dbReference type="ARBA" id="ARBA00022527"/>
    </source>
</evidence>
<accession>A0A928X1E5</accession>
<sequence>MLKQDQLIVQSKLEDLTQVQQWFDRFCAASQLPWLEAVFDQVNLALAEGFTNAVRHAHAHLPTDTPIEIDLLLWQERLEVQVWDRGEPFDPDKLTEPKPGTLKEGGYGWFLMRRLADNVNYERNDLGRNCLRIVKCSTTS</sequence>
<dbReference type="Proteomes" id="UP000615026">
    <property type="component" value="Unassembled WGS sequence"/>
</dbReference>
<evidence type="ECO:0000313" key="4">
    <source>
        <dbReference type="Proteomes" id="UP000615026"/>
    </source>
</evidence>
<dbReference type="EMBL" id="JADEXP010000018">
    <property type="protein sequence ID" value="MBE9065779.1"/>
    <property type="molecule type" value="Genomic_DNA"/>
</dbReference>